<organism evidence="1 2">
    <name type="scientific">Chryseolinea lacunae</name>
    <dbReference type="NCBI Taxonomy" id="2801331"/>
    <lineage>
        <taxon>Bacteria</taxon>
        <taxon>Pseudomonadati</taxon>
        <taxon>Bacteroidota</taxon>
        <taxon>Cytophagia</taxon>
        <taxon>Cytophagales</taxon>
        <taxon>Fulvivirgaceae</taxon>
        <taxon>Chryseolinea</taxon>
    </lineage>
</organism>
<dbReference type="Proteomes" id="UP000613030">
    <property type="component" value="Unassembled WGS sequence"/>
</dbReference>
<sequence>MNLKAFFLLVFVGSMHQGFAQKKKPIDLYVISLTEHLSYLKSVQSPIVGYVEKTNETEGLPSQIGDIQLEYLTKSEIRAKTRGGKQIFLLVIRPVQV</sequence>
<evidence type="ECO:0000313" key="2">
    <source>
        <dbReference type="Proteomes" id="UP000613030"/>
    </source>
</evidence>
<comment type="caution">
    <text evidence="1">The sequence shown here is derived from an EMBL/GenBank/DDBJ whole genome shotgun (WGS) entry which is preliminary data.</text>
</comment>
<dbReference type="EMBL" id="JAERRB010000009">
    <property type="protein sequence ID" value="MBL0743947.1"/>
    <property type="molecule type" value="Genomic_DNA"/>
</dbReference>
<name>A0ABS1KZ40_9BACT</name>
<dbReference type="RefSeq" id="WP_202013580.1">
    <property type="nucleotide sequence ID" value="NZ_JAERRB010000009.1"/>
</dbReference>
<evidence type="ECO:0000313" key="1">
    <source>
        <dbReference type="EMBL" id="MBL0743947.1"/>
    </source>
</evidence>
<gene>
    <name evidence="1" type="ORF">JI741_22130</name>
</gene>
<accession>A0ABS1KZ40</accession>
<keyword evidence="2" id="KW-1185">Reference proteome</keyword>
<protein>
    <submittedName>
        <fullName evidence="1">Uncharacterized protein</fullName>
    </submittedName>
</protein>
<reference evidence="1 2" key="1">
    <citation type="submission" date="2021-01" db="EMBL/GenBank/DDBJ databases">
        <title>Chryseolinea sp. Jin1 Genome sequencing and assembly.</title>
        <authorList>
            <person name="Kim I."/>
        </authorList>
    </citation>
    <scope>NUCLEOTIDE SEQUENCE [LARGE SCALE GENOMIC DNA]</scope>
    <source>
        <strain evidence="1 2">Jin1</strain>
    </source>
</reference>
<proteinExistence type="predicted"/>